<evidence type="ECO:0000313" key="2">
    <source>
        <dbReference type="EMBL" id="MFC3761824.1"/>
    </source>
</evidence>
<gene>
    <name evidence="2" type="ORF">ACFOUW_13345</name>
</gene>
<feature type="region of interest" description="Disordered" evidence="1">
    <location>
        <begin position="189"/>
        <end position="208"/>
    </location>
</feature>
<comment type="caution">
    <text evidence="2">The sequence shown here is derived from an EMBL/GenBank/DDBJ whole genome shotgun (WGS) entry which is preliminary data.</text>
</comment>
<dbReference type="EC" id="2.4.-.-" evidence="2"/>
<dbReference type="CDD" id="cd03801">
    <property type="entry name" value="GT4_PimA-like"/>
    <property type="match status" value="1"/>
</dbReference>
<dbReference type="GO" id="GO:0016757">
    <property type="term" value="F:glycosyltransferase activity"/>
    <property type="evidence" value="ECO:0007669"/>
    <property type="project" value="UniProtKB-KW"/>
</dbReference>
<evidence type="ECO:0000313" key="3">
    <source>
        <dbReference type="Proteomes" id="UP001595699"/>
    </source>
</evidence>
<dbReference type="Pfam" id="PF13692">
    <property type="entry name" value="Glyco_trans_1_4"/>
    <property type="match status" value="1"/>
</dbReference>
<dbReference type="Gene3D" id="3.40.50.2000">
    <property type="entry name" value="Glycogen Phosphorylase B"/>
    <property type="match status" value="2"/>
</dbReference>
<protein>
    <submittedName>
        <fullName evidence="2">Glycosyltransferase family 4 protein</fullName>
        <ecNumber evidence="2">2.4.-.-</ecNumber>
    </submittedName>
</protein>
<organism evidence="2 3">
    <name type="scientific">Tenggerimyces flavus</name>
    <dbReference type="NCBI Taxonomy" id="1708749"/>
    <lineage>
        <taxon>Bacteria</taxon>
        <taxon>Bacillati</taxon>
        <taxon>Actinomycetota</taxon>
        <taxon>Actinomycetes</taxon>
        <taxon>Propionibacteriales</taxon>
        <taxon>Nocardioidaceae</taxon>
        <taxon>Tenggerimyces</taxon>
    </lineage>
</organism>
<keyword evidence="2" id="KW-0808">Transferase</keyword>
<dbReference type="Proteomes" id="UP001595699">
    <property type="component" value="Unassembled WGS sequence"/>
</dbReference>
<dbReference type="RefSeq" id="WP_205114557.1">
    <property type="nucleotide sequence ID" value="NZ_JAFBCM010000001.1"/>
</dbReference>
<name>A0ABV7YAH3_9ACTN</name>
<dbReference type="SUPFAM" id="SSF53756">
    <property type="entry name" value="UDP-Glycosyltransferase/glycogen phosphorylase"/>
    <property type="match status" value="1"/>
</dbReference>
<accession>A0ABV7YAH3</accession>
<proteinExistence type="predicted"/>
<dbReference type="PANTHER" id="PTHR12526:SF638">
    <property type="entry name" value="SPORE COAT PROTEIN SA"/>
    <property type="match status" value="1"/>
</dbReference>
<dbReference type="PANTHER" id="PTHR12526">
    <property type="entry name" value="GLYCOSYLTRANSFERASE"/>
    <property type="match status" value="1"/>
</dbReference>
<sequence>MTTSTLEALAVVAGVGKRLQVAPVSAADVMAAWAVVLQDEGSLTALEKQYPVIVRALRHARAAADAEKLARDVLPRLSGEVLALVRLELNAAQLAQGAAADDLAGAVRELLVFADEHLVAARFDEVAGMVVRINEAVFHRELHGEVGDSPLAYDTDAFLAPLRESLTYQALVAPSGTLADRIAPQASEPAPLAAAPVPAPKAPAQPSGVRALLPTDSARGRFVRKLFGKSVPDPAPEPVAEEPVVEARSAAKRVLCLSSGNLHFAKGLIADLRDRGAIETRVVQTREARYPRRGHAEMIADRLADAAGHKLPALPEKVATDLEWADIVFVDWFDIAAQWATVHVPAGKQLIIRVHSMEAVSPQPHLVDYTKVSDLIFVGAHVRDLFVAAVPAAKSAGRIHVIPNEMQLDRFGLPKSEAAERTIALVQWGKMVKDPIWALELLAELRSTDPSWRLLMAGNDFHESLLASAYVYRDAFRARLQEDDVRDAVVDAGYVTDLPTFMQDAGYILSSSRREGSPVSVIEGAASGAVPIVRDWPLYQPFNGARRLFPSEWVVSDVAEAAERIRSLDGDARAKAGEEARAHALETFDWPLIAPKYREIFLGS</sequence>
<keyword evidence="2" id="KW-0328">Glycosyltransferase</keyword>
<reference evidence="3" key="1">
    <citation type="journal article" date="2019" name="Int. J. Syst. Evol. Microbiol.">
        <title>The Global Catalogue of Microorganisms (GCM) 10K type strain sequencing project: providing services to taxonomists for standard genome sequencing and annotation.</title>
        <authorList>
            <consortium name="The Broad Institute Genomics Platform"/>
            <consortium name="The Broad Institute Genome Sequencing Center for Infectious Disease"/>
            <person name="Wu L."/>
            <person name="Ma J."/>
        </authorList>
    </citation>
    <scope>NUCLEOTIDE SEQUENCE [LARGE SCALE GENOMIC DNA]</scope>
    <source>
        <strain evidence="3">CGMCC 4.7241</strain>
    </source>
</reference>
<dbReference type="EMBL" id="JBHRZH010000009">
    <property type="protein sequence ID" value="MFC3761824.1"/>
    <property type="molecule type" value="Genomic_DNA"/>
</dbReference>
<evidence type="ECO:0000256" key="1">
    <source>
        <dbReference type="SAM" id="MobiDB-lite"/>
    </source>
</evidence>
<keyword evidence="3" id="KW-1185">Reference proteome</keyword>